<name>A0A2P8DGR8_9ACTN</name>
<comment type="caution">
    <text evidence="2">The sequence shown here is derived from an EMBL/GenBank/DDBJ whole genome shotgun (WGS) entry which is preliminary data.</text>
</comment>
<dbReference type="OrthoDB" id="9803027at2"/>
<dbReference type="GO" id="GO:0006145">
    <property type="term" value="P:purine nucleobase catabolic process"/>
    <property type="evidence" value="ECO:0007669"/>
    <property type="project" value="TreeGrafter"/>
</dbReference>
<dbReference type="Proteomes" id="UP000240542">
    <property type="component" value="Unassembled WGS sequence"/>
</dbReference>
<dbReference type="RefSeq" id="WP_106583820.1">
    <property type="nucleotide sequence ID" value="NZ_PYGA01000011.1"/>
</dbReference>
<dbReference type="Pfam" id="PF01979">
    <property type="entry name" value="Amidohydro_1"/>
    <property type="match status" value="1"/>
</dbReference>
<sequence>MRHFDLVVRSQRVVTPDGIVPAAVGVTAGVIAAITGYDAPLEAFHATDLGAAALLPGGVDLDVGVQSPGQDLADAYAATTAAAAAGGTTTMVVTPAPARPALTEAAALRRHLRAARGNSSTHVAFLGGITGRSTPADLAELRGAGVVGFHCSLSDGGAPDMGAVHEAQLRKTMGELAAMDATLVVHPEDAAEIAVPVRGGNGALLSSRPPRAERRGLERVISAARVTGTRAHISPFTAAECAAVLAAARSIGIPVSAQTCPHYLCMPAERVPDHSPAFQCRPPLRSNANRLALWSALLDDSIVDCVGSGHRPGTGVSVVSWTLPAMWTAATRRGCDLTALARWTAERPADIVGLGAKGRIAVGRDADLVGFDPDAKHQVADTDPGPYAGLRLTGRVTATWVAGRRITAADAGPTVHGTPLLPATS</sequence>
<evidence type="ECO:0000259" key="1">
    <source>
        <dbReference type="Pfam" id="PF01979"/>
    </source>
</evidence>
<dbReference type="SUPFAM" id="SSF51556">
    <property type="entry name" value="Metallo-dependent hydrolases"/>
    <property type="match status" value="1"/>
</dbReference>
<dbReference type="InterPro" id="IPR006680">
    <property type="entry name" value="Amidohydro-rel"/>
</dbReference>
<gene>
    <name evidence="2" type="ORF">CLV63_1116</name>
</gene>
<dbReference type="GO" id="GO:0005737">
    <property type="term" value="C:cytoplasm"/>
    <property type="evidence" value="ECO:0007669"/>
    <property type="project" value="TreeGrafter"/>
</dbReference>
<evidence type="ECO:0000313" key="3">
    <source>
        <dbReference type="Proteomes" id="UP000240542"/>
    </source>
</evidence>
<proteinExistence type="predicted"/>
<dbReference type="GO" id="GO:0004038">
    <property type="term" value="F:allantoinase activity"/>
    <property type="evidence" value="ECO:0007669"/>
    <property type="project" value="TreeGrafter"/>
</dbReference>
<dbReference type="AlphaFoldDB" id="A0A2P8DGR8"/>
<dbReference type="InterPro" id="IPR032466">
    <property type="entry name" value="Metal_Hydrolase"/>
</dbReference>
<reference evidence="2 3" key="1">
    <citation type="submission" date="2018-03" db="EMBL/GenBank/DDBJ databases">
        <title>Genomic Encyclopedia of Archaeal and Bacterial Type Strains, Phase II (KMG-II): from individual species to whole genera.</title>
        <authorList>
            <person name="Goeker M."/>
        </authorList>
    </citation>
    <scope>NUCLEOTIDE SEQUENCE [LARGE SCALE GENOMIC DNA]</scope>
    <source>
        <strain evidence="2 3">DSM 45312</strain>
    </source>
</reference>
<dbReference type="InterPro" id="IPR011059">
    <property type="entry name" value="Metal-dep_hydrolase_composite"/>
</dbReference>
<accession>A0A2P8DGR8</accession>
<dbReference type="EMBL" id="PYGA01000011">
    <property type="protein sequence ID" value="PSK96412.1"/>
    <property type="molecule type" value="Genomic_DNA"/>
</dbReference>
<keyword evidence="3" id="KW-1185">Reference proteome</keyword>
<feature type="domain" description="Amidohydrolase-related" evidence="1">
    <location>
        <begin position="54"/>
        <end position="405"/>
    </location>
</feature>
<protein>
    <submittedName>
        <fullName evidence="2">Dihydroorotase/allantoinase</fullName>
    </submittedName>
</protein>
<dbReference type="Gene3D" id="3.20.20.140">
    <property type="entry name" value="Metal-dependent hydrolases"/>
    <property type="match status" value="1"/>
</dbReference>
<organism evidence="2 3">
    <name type="scientific">Murinocardiopsis flavida</name>
    <dbReference type="NCBI Taxonomy" id="645275"/>
    <lineage>
        <taxon>Bacteria</taxon>
        <taxon>Bacillati</taxon>
        <taxon>Actinomycetota</taxon>
        <taxon>Actinomycetes</taxon>
        <taxon>Streptosporangiales</taxon>
        <taxon>Nocardiopsidaceae</taxon>
        <taxon>Murinocardiopsis</taxon>
    </lineage>
</organism>
<dbReference type="PANTHER" id="PTHR43668">
    <property type="entry name" value="ALLANTOINASE"/>
    <property type="match status" value="1"/>
</dbReference>
<dbReference type="InterPro" id="IPR050138">
    <property type="entry name" value="DHOase/Allantoinase_Hydrolase"/>
</dbReference>
<dbReference type="SUPFAM" id="SSF51338">
    <property type="entry name" value="Composite domain of metallo-dependent hydrolases"/>
    <property type="match status" value="1"/>
</dbReference>
<evidence type="ECO:0000313" key="2">
    <source>
        <dbReference type="EMBL" id="PSK96412.1"/>
    </source>
</evidence>
<dbReference type="PANTHER" id="PTHR43668:SF2">
    <property type="entry name" value="ALLANTOINASE"/>
    <property type="match status" value="1"/>
</dbReference>